<organism evidence="2 3">
    <name type="scientific">Cyclotella cryptica</name>
    <dbReference type="NCBI Taxonomy" id="29204"/>
    <lineage>
        <taxon>Eukaryota</taxon>
        <taxon>Sar</taxon>
        <taxon>Stramenopiles</taxon>
        <taxon>Ochrophyta</taxon>
        <taxon>Bacillariophyta</taxon>
        <taxon>Coscinodiscophyceae</taxon>
        <taxon>Thalassiosirophycidae</taxon>
        <taxon>Stephanodiscales</taxon>
        <taxon>Stephanodiscaceae</taxon>
        <taxon>Cyclotella</taxon>
    </lineage>
</organism>
<dbReference type="Proteomes" id="UP001516023">
    <property type="component" value="Unassembled WGS sequence"/>
</dbReference>
<dbReference type="EMBL" id="JABMIG020000361">
    <property type="protein sequence ID" value="KAL3780137.1"/>
    <property type="molecule type" value="Genomic_DNA"/>
</dbReference>
<comment type="caution">
    <text evidence="2">The sequence shown here is derived from an EMBL/GenBank/DDBJ whole genome shotgun (WGS) entry which is preliminary data.</text>
</comment>
<evidence type="ECO:0000313" key="2">
    <source>
        <dbReference type="EMBL" id="KAL3780137.1"/>
    </source>
</evidence>
<keyword evidence="1" id="KW-0175">Coiled coil</keyword>
<dbReference type="AlphaFoldDB" id="A0ABD3NWY5"/>
<accession>A0ABD3NWY5</accession>
<proteinExistence type="predicted"/>
<feature type="coiled-coil region" evidence="1">
    <location>
        <begin position="251"/>
        <end position="281"/>
    </location>
</feature>
<keyword evidence="3" id="KW-1185">Reference proteome</keyword>
<name>A0ABD3NWY5_9STRA</name>
<sequence length="503" mass="57299">MGFGSNGKKSLYRLTGLTRVDVATITKERTKENNQDRRAVIDFNCNNVVYFVRNRAMGVVEETAKFLSQWASYGVVAVPVCNGDTRPITKIAIKTEQQERRIVSGTLLTTHPLTSLSSHRQGCITFGHIDDPTHIDIVTARKLFPSSCTTGSIPTVSHSYEIWDRIMGRLSIMRCVLVWDKYEDILFGGVGRVRLGGRGRGEIQSKNATGEWEKMTQSKTKKMIISFDREGKLHSLQIESQRVMQKEDRGVELTEGQTKQLEKNRERMENLDRDLDELHAKIEEGIYSGIHGTNGNFGSKRRMQSRSAKEEDDVDDFYDRTAAANKKRRCSEEEREAESAQTLIQKWKLSYLSHREQLDRVSRALQKCQAIQSELNAIEDKEDAFFLGNDLTLANEELSKAKNLLASTEKEWSEVELLLKIVNPKLSWNRGDGPIGIGSEWPEQVVDTQKVEVSGGSRGDEKRIFWRAENNFVNARAQETKRYRVHSLGIANTVCRVLRFFEN</sequence>
<reference evidence="2 3" key="1">
    <citation type="journal article" date="2020" name="G3 (Bethesda)">
        <title>Improved Reference Genome for Cyclotella cryptica CCMP332, a Model for Cell Wall Morphogenesis, Salinity Adaptation, and Lipid Production in Diatoms (Bacillariophyta).</title>
        <authorList>
            <person name="Roberts W.R."/>
            <person name="Downey K.M."/>
            <person name="Ruck E.C."/>
            <person name="Traller J.C."/>
            <person name="Alverson A.J."/>
        </authorList>
    </citation>
    <scope>NUCLEOTIDE SEQUENCE [LARGE SCALE GENOMIC DNA]</scope>
    <source>
        <strain evidence="2 3">CCMP332</strain>
    </source>
</reference>
<evidence type="ECO:0000313" key="3">
    <source>
        <dbReference type="Proteomes" id="UP001516023"/>
    </source>
</evidence>
<feature type="coiled-coil region" evidence="1">
    <location>
        <begin position="323"/>
        <end position="411"/>
    </location>
</feature>
<evidence type="ECO:0000256" key="1">
    <source>
        <dbReference type="SAM" id="Coils"/>
    </source>
</evidence>
<protein>
    <submittedName>
        <fullName evidence="2">Uncharacterized protein</fullName>
    </submittedName>
</protein>
<gene>
    <name evidence="2" type="ORF">HJC23_001326</name>
</gene>